<dbReference type="Proteomes" id="UP000695022">
    <property type="component" value="Unplaced"/>
</dbReference>
<dbReference type="PANTHER" id="PTHR11640:SF31">
    <property type="entry name" value="IRREGULAR CHIASM C-ROUGHEST PROTEIN-RELATED"/>
    <property type="match status" value="1"/>
</dbReference>
<keyword evidence="2 6" id="KW-0472">Membrane</keyword>
<dbReference type="InterPro" id="IPR013783">
    <property type="entry name" value="Ig-like_fold"/>
</dbReference>
<feature type="chain" id="PRO_5045549083" evidence="7">
    <location>
        <begin position="21"/>
        <end position="650"/>
    </location>
</feature>
<keyword evidence="4" id="KW-0325">Glycoprotein</keyword>
<keyword evidence="6" id="KW-1133">Transmembrane helix</keyword>
<evidence type="ECO:0000256" key="1">
    <source>
        <dbReference type="ARBA" id="ARBA00004479"/>
    </source>
</evidence>
<dbReference type="InterPro" id="IPR051275">
    <property type="entry name" value="Cell_adhesion_signaling"/>
</dbReference>
<feature type="domain" description="Ig-like" evidence="8">
    <location>
        <begin position="19"/>
        <end position="118"/>
    </location>
</feature>
<feature type="domain" description="Ig-like" evidence="8">
    <location>
        <begin position="413"/>
        <end position="492"/>
    </location>
</feature>
<keyword evidence="9" id="KW-1185">Reference proteome</keyword>
<dbReference type="SMART" id="SM00409">
    <property type="entry name" value="IG"/>
    <property type="match status" value="5"/>
</dbReference>
<sequence>MLQTVFWGVLAILAKDAVEAVSFKREPSNLTLNVGDTGVLGCAVDAQEGDMWSVQWYRDGKGLGNLQLYGRYEYKDETHQDNDYDLVISDAMLVEDNAEFVCQIDQGFTLVDGATTLIGSENETISCVTKNCNPVPKVTWWKQRKESDWEDITNTATSETIEETFDGEQVATFTFNNSLTFVSERLDNGGRLSCRVDHPSYASSGVLELTIDMNVMFVPAITGPQQDADVVEGTDAEFSCVIDANPPASVSWYRGVNVISNDNTLKIEQASLYDESDDYRCLAENDQGSTYSPPFTITLLVPPTDLYMLQDGVVIDETSPAIFTSDQMAVISCHAENSKPTSSFRWLLNGTDPQWTSEVEHVPGNRNQTETSVSTVTFIALKEYNLDTVTCDVIHPAIASGSLQSNMEVMYSPQITMSPQPTEIDEGERLELECASDGHPTPAISWMKGATVIQSDTPLLIFAEISRDDEGTYACSATNDLGSDKSREFAITVIVSKGGMIAGIIIAIIVVIVILAVVGYLYWKRKLCFSAKSADGVDEACVDSGLHVAQANENQAYRCDIIRSPGSDGGADIIDENRINSQLQRRIGHPMINSSIGEPDDNILETSGSRMSYAQAQARPVYISYVPPPMLPVLAENKSYEYLSERGTSV</sequence>
<name>A0ABM1EV90_PRICU</name>
<feature type="signal peptide" evidence="7">
    <location>
        <begin position="1"/>
        <end position="20"/>
    </location>
</feature>
<reference evidence="10" key="1">
    <citation type="submission" date="2025-08" db="UniProtKB">
        <authorList>
            <consortium name="RefSeq"/>
        </authorList>
    </citation>
    <scope>IDENTIFICATION</scope>
</reference>
<dbReference type="InterPro" id="IPR003598">
    <property type="entry name" value="Ig_sub2"/>
</dbReference>
<feature type="domain" description="Ig-like" evidence="8">
    <location>
        <begin position="219"/>
        <end position="298"/>
    </location>
</feature>
<evidence type="ECO:0000256" key="3">
    <source>
        <dbReference type="ARBA" id="ARBA00023157"/>
    </source>
</evidence>
<dbReference type="InterPro" id="IPR007110">
    <property type="entry name" value="Ig-like_dom"/>
</dbReference>
<dbReference type="InterPro" id="IPR003599">
    <property type="entry name" value="Ig_sub"/>
</dbReference>
<dbReference type="SUPFAM" id="SSF48726">
    <property type="entry name" value="Immunoglobulin"/>
    <property type="match status" value="4"/>
</dbReference>
<dbReference type="InterPro" id="IPR013162">
    <property type="entry name" value="CD80_C2-set"/>
</dbReference>
<evidence type="ECO:0000256" key="5">
    <source>
        <dbReference type="ARBA" id="ARBA00023319"/>
    </source>
</evidence>
<proteinExistence type="predicted"/>
<evidence type="ECO:0000313" key="10">
    <source>
        <dbReference type="RefSeq" id="XP_014676111.1"/>
    </source>
</evidence>
<keyword evidence="3" id="KW-1015">Disulfide bond</keyword>
<evidence type="ECO:0000256" key="6">
    <source>
        <dbReference type="SAM" id="Phobius"/>
    </source>
</evidence>
<keyword evidence="7" id="KW-0732">Signal</keyword>
<feature type="domain" description="Ig-like" evidence="8">
    <location>
        <begin position="119"/>
        <end position="210"/>
    </location>
</feature>
<dbReference type="SMART" id="SM00408">
    <property type="entry name" value="IGc2"/>
    <property type="match status" value="2"/>
</dbReference>
<dbReference type="Pfam" id="PF08205">
    <property type="entry name" value="C2-set_2"/>
    <property type="match status" value="2"/>
</dbReference>
<accession>A0ABM1EV90</accession>
<feature type="transmembrane region" description="Helical" evidence="6">
    <location>
        <begin position="500"/>
        <end position="523"/>
    </location>
</feature>
<evidence type="ECO:0000256" key="7">
    <source>
        <dbReference type="SAM" id="SignalP"/>
    </source>
</evidence>
<organism evidence="9 10">
    <name type="scientific">Priapulus caudatus</name>
    <name type="common">Priapulid worm</name>
    <dbReference type="NCBI Taxonomy" id="37621"/>
    <lineage>
        <taxon>Eukaryota</taxon>
        <taxon>Metazoa</taxon>
        <taxon>Ecdysozoa</taxon>
        <taxon>Scalidophora</taxon>
        <taxon>Priapulida</taxon>
        <taxon>Priapulimorpha</taxon>
        <taxon>Priapulimorphida</taxon>
        <taxon>Priapulidae</taxon>
        <taxon>Priapulus</taxon>
    </lineage>
</organism>
<dbReference type="GeneID" id="106816069"/>
<evidence type="ECO:0000256" key="4">
    <source>
        <dbReference type="ARBA" id="ARBA00023180"/>
    </source>
</evidence>
<keyword evidence="6" id="KW-0812">Transmembrane</keyword>
<gene>
    <name evidence="10" type="primary">LOC106816069</name>
</gene>
<comment type="subcellular location">
    <subcellularLocation>
        <location evidence="1">Membrane</location>
        <topology evidence="1">Single-pass type I membrane protein</topology>
    </subcellularLocation>
</comment>
<dbReference type="Pfam" id="PF13895">
    <property type="entry name" value="Ig_2"/>
    <property type="match status" value="2"/>
</dbReference>
<dbReference type="PROSITE" id="PS50835">
    <property type="entry name" value="IG_LIKE"/>
    <property type="match status" value="5"/>
</dbReference>
<evidence type="ECO:0000256" key="2">
    <source>
        <dbReference type="ARBA" id="ARBA00023136"/>
    </source>
</evidence>
<keyword evidence="5" id="KW-0393">Immunoglobulin domain</keyword>
<dbReference type="RefSeq" id="XP_014676111.1">
    <property type="nucleotide sequence ID" value="XM_014820625.1"/>
</dbReference>
<feature type="domain" description="Ig-like" evidence="8">
    <location>
        <begin position="302"/>
        <end position="410"/>
    </location>
</feature>
<evidence type="ECO:0000259" key="8">
    <source>
        <dbReference type="PROSITE" id="PS50835"/>
    </source>
</evidence>
<protein>
    <submittedName>
        <fullName evidence="10">Hemicentin-2-like</fullName>
    </submittedName>
</protein>
<dbReference type="Gene3D" id="2.60.40.10">
    <property type="entry name" value="Immunoglobulins"/>
    <property type="match status" value="5"/>
</dbReference>
<dbReference type="PANTHER" id="PTHR11640">
    <property type="entry name" value="NEPHRIN"/>
    <property type="match status" value="1"/>
</dbReference>
<evidence type="ECO:0000313" key="9">
    <source>
        <dbReference type="Proteomes" id="UP000695022"/>
    </source>
</evidence>
<dbReference type="InterPro" id="IPR036179">
    <property type="entry name" value="Ig-like_dom_sf"/>
</dbReference>